<organism evidence="5 6">
    <name type="scientific">Kribbella deserti</name>
    <dbReference type="NCBI Taxonomy" id="1926257"/>
    <lineage>
        <taxon>Bacteria</taxon>
        <taxon>Bacillati</taxon>
        <taxon>Actinomycetota</taxon>
        <taxon>Actinomycetes</taxon>
        <taxon>Propionibacteriales</taxon>
        <taxon>Kribbellaceae</taxon>
        <taxon>Kribbella</taxon>
    </lineage>
</organism>
<name>A0ABV6QQG8_9ACTN</name>
<evidence type="ECO:0000256" key="2">
    <source>
        <dbReference type="ARBA" id="ARBA00023125"/>
    </source>
</evidence>
<dbReference type="SMART" id="SM00418">
    <property type="entry name" value="HTH_ARSR"/>
    <property type="match status" value="1"/>
</dbReference>
<dbReference type="EMBL" id="JBHLTC010000029">
    <property type="protein sequence ID" value="MFC0626858.1"/>
    <property type="molecule type" value="Genomic_DNA"/>
</dbReference>
<dbReference type="SUPFAM" id="SSF46785">
    <property type="entry name" value="Winged helix' DNA-binding domain"/>
    <property type="match status" value="1"/>
</dbReference>
<dbReference type="PANTHER" id="PTHR33154">
    <property type="entry name" value="TRANSCRIPTIONAL REGULATOR, ARSR FAMILY"/>
    <property type="match status" value="1"/>
</dbReference>
<dbReference type="InterPro" id="IPR051081">
    <property type="entry name" value="HTH_MetalResp_TranReg"/>
</dbReference>
<dbReference type="Gene3D" id="1.10.10.10">
    <property type="entry name" value="Winged helix-like DNA-binding domain superfamily/Winged helix DNA-binding domain"/>
    <property type="match status" value="1"/>
</dbReference>
<protein>
    <submittedName>
        <fullName evidence="5">ArsR/SmtB family transcription factor</fullName>
    </submittedName>
</protein>
<sequence>MAKDAHHPDLDEVALTTVLAALSDPLRLGLVRLLSDGVERQWGELDAPVANSTLSHHLKVLRSSGVTRTREEGTRCYVHLRTDELEKRFPGLLLSVLATPGHGATDVGIKPSRQSA</sequence>
<keyword evidence="1" id="KW-0805">Transcription regulation</keyword>
<comment type="caution">
    <text evidence="5">The sequence shown here is derived from an EMBL/GenBank/DDBJ whole genome shotgun (WGS) entry which is preliminary data.</text>
</comment>
<evidence type="ECO:0000259" key="4">
    <source>
        <dbReference type="PROSITE" id="PS50987"/>
    </source>
</evidence>
<gene>
    <name evidence="5" type="ORF">ACFFGN_22450</name>
</gene>
<dbReference type="InterPro" id="IPR036390">
    <property type="entry name" value="WH_DNA-bd_sf"/>
</dbReference>
<dbReference type="InterPro" id="IPR001845">
    <property type="entry name" value="HTH_ArsR_DNA-bd_dom"/>
</dbReference>
<proteinExistence type="predicted"/>
<dbReference type="PANTHER" id="PTHR33154:SF12">
    <property type="entry name" value="TRANSCRIPTIONAL REGULATORY PROTEIN"/>
    <property type="match status" value="1"/>
</dbReference>
<keyword evidence="3" id="KW-0804">Transcription</keyword>
<keyword evidence="6" id="KW-1185">Reference proteome</keyword>
<evidence type="ECO:0000256" key="1">
    <source>
        <dbReference type="ARBA" id="ARBA00023015"/>
    </source>
</evidence>
<dbReference type="InterPro" id="IPR011991">
    <property type="entry name" value="ArsR-like_HTH"/>
</dbReference>
<dbReference type="PRINTS" id="PR00778">
    <property type="entry name" value="HTHARSR"/>
</dbReference>
<dbReference type="InterPro" id="IPR036388">
    <property type="entry name" value="WH-like_DNA-bd_sf"/>
</dbReference>
<evidence type="ECO:0000256" key="3">
    <source>
        <dbReference type="ARBA" id="ARBA00023163"/>
    </source>
</evidence>
<reference evidence="5 6" key="1">
    <citation type="submission" date="2024-09" db="EMBL/GenBank/DDBJ databases">
        <authorList>
            <person name="Sun Q."/>
            <person name="Mori K."/>
        </authorList>
    </citation>
    <scope>NUCLEOTIDE SEQUENCE [LARGE SCALE GENOMIC DNA]</scope>
    <source>
        <strain evidence="5 6">CGMCC 1.15906</strain>
    </source>
</reference>
<evidence type="ECO:0000313" key="6">
    <source>
        <dbReference type="Proteomes" id="UP001589890"/>
    </source>
</evidence>
<evidence type="ECO:0000313" key="5">
    <source>
        <dbReference type="EMBL" id="MFC0626858.1"/>
    </source>
</evidence>
<dbReference type="Proteomes" id="UP001589890">
    <property type="component" value="Unassembled WGS sequence"/>
</dbReference>
<dbReference type="PROSITE" id="PS50987">
    <property type="entry name" value="HTH_ARSR_2"/>
    <property type="match status" value="1"/>
</dbReference>
<dbReference type="RefSeq" id="WP_380050914.1">
    <property type="nucleotide sequence ID" value="NZ_JBHLTC010000029.1"/>
</dbReference>
<accession>A0ABV6QQG8</accession>
<keyword evidence="2" id="KW-0238">DNA-binding</keyword>
<dbReference type="CDD" id="cd00090">
    <property type="entry name" value="HTH_ARSR"/>
    <property type="match status" value="1"/>
</dbReference>
<feature type="domain" description="HTH arsR-type" evidence="4">
    <location>
        <begin position="7"/>
        <end position="100"/>
    </location>
</feature>